<evidence type="ECO:0000313" key="2">
    <source>
        <dbReference type="EMBL" id="KAK9176897.1"/>
    </source>
</evidence>
<dbReference type="AlphaFoldDB" id="A0AAP0Q9F7"/>
<reference evidence="2 3" key="1">
    <citation type="submission" date="2024-05" db="EMBL/GenBank/DDBJ databases">
        <title>Haplotype-resolved chromosome-level genome assembly of Huyou (Citrus changshanensis).</title>
        <authorList>
            <person name="Miao C."/>
            <person name="Chen W."/>
            <person name="Wu Y."/>
            <person name="Wang L."/>
            <person name="Zhao S."/>
            <person name="Grierson D."/>
            <person name="Xu C."/>
            <person name="Chen K."/>
        </authorList>
    </citation>
    <scope>NUCLEOTIDE SEQUENCE [LARGE SCALE GENOMIC DNA]</scope>
    <source>
        <strain evidence="2">01-14</strain>
        <tissue evidence="2">Leaf</tissue>
    </source>
</reference>
<keyword evidence="3" id="KW-1185">Reference proteome</keyword>
<proteinExistence type="predicted"/>
<evidence type="ECO:0000313" key="3">
    <source>
        <dbReference type="Proteomes" id="UP001428341"/>
    </source>
</evidence>
<gene>
    <name evidence="2" type="ORF">WN944_028916</name>
</gene>
<sequence>MGCVLGFKMINYPSKNEGSKHDKQNSEFQDDRDSEDCFERSYQRMPAKRSGQSPDLIENLKVKNKCELKARSSKRKT</sequence>
<accession>A0AAP0Q9F7</accession>
<dbReference type="EMBL" id="JBCGBO010000025">
    <property type="protein sequence ID" value="KAK9176897.1"/>
    <property type="molecule type" value="Genomic_DNA"/>
</dbReference>
<feature type="region of interest" description="Disordered" evidence="1">
    <location>
        <begin position="13"/>
        <end position="53"/>
    </location>
</feature>
<dbReference type="Proteomes" id="UP001428341">
    <property type="component" value="Unassembled WGS sequence"/>
</dbReference>
<organism evidence="2 3">
    <name type="scientific">Citrus x changshan-huyou</name>
    <dbReference type="NCBI Taxonomy" id="2935761"/>
    <lineage>
        <taxon>Eukaryota</taxon>
        <taxon>Viridiplantae</taxon>
        <taxon>Streptophyta</taxon>
        <taxon>Embryophyta</taxon>
        <taxon>Tracheophyta</taxon>
        <taxon>Spermatophyta</taxon>
        <taxon>Magnoliopsida</taxon>
        <taxon>eudicotyledons</taxon>
        <taxon>Gunneridae</taxon>
        <taxon>Pentapetalae</taxon>
        <taxon>rosids</taxon>
        <taxon>malvids</taxon>
        <taxon>Sapindales</taxon>
        <taxon>Rutaceae</taxon>
        <taxon>Aurantioideae</taxon>
        <taxon>Citrus</taxon>
    </lineage>
</organism>
<protein>
    <submittedName>
        <fullName evidence="2">Uncharacterized protein</fullName>
    </submittedName>
</protein>
<feature type="compositionally biased region" description="Basic and acidic residues" evidence="1">
    <location>
        <begin position="17"/>
        <end position="42"/>
    </location>
</feature>
<name>A0AAP0Q9F7_9ROSI</name>
<comment type="caution">
    <text evidence="2">The sequence shown here is derived from an EMBL/GenBank/DDBJ whole genome shotgun (WGS) entry which is preliminary data.</text>
</comment>
<evidence type="ECO:0000256" key="1">
    <source>
        <dbReference type="SAM" id="MobiDB-lite"/>
    </source>
</evidence>